<comment type="catalytic activity">
    <reaction evidence="9">
        <text>L-cysteinyl-[protein] + (2E,6E)-farnesyl diphosphate = S-(2E,6E)-farnesyl-L-cysteinyl-[protein] + diphosphate</text>
        <dbReference type="Rhea" id="RHEA:13345"/>
        <dbReference type="Rhea" id="RHEA-COMP:10131"/>
        <dbReference type="Rhea" id="RHEA-COMP:11535"/>
        <dbReference type="ChEBI" id="CHEBI:29950"/>
        <dbReference type="ChEBI" id="CHEBI:33019"/>
        <dbReference type="ChEBI" id="CHEBI:86019"/>
        <dbReference type="ChEBI" id="CHEBI:175763"/>
    </reaction>
</comment>
<comment type="similarity">
    <text evidence="1 9">Belongs to the protein prenyltransferase subunit beta family.</text>
</comment>
<evidence type="ECO:0000256" key="4">
    <source>
        <dbReference type="ARBA" id="ARBA00022602"/>
    </source>
</evidence>
<evidence type="ECO:0000256" key="3">
    <source>
        <dbReference type="ARBA" id="ARBA00015798"/>
    </source>
</evidence>
<keyword evidence="5 9" id="KW-0808">Transferase</keyword>
<evidence type="ECO:0000256" key="6">
    <source>
        <dbReference type="ARBA" id="ARBA00022723"/>
    </source>
</evidence>
<organism evidence="12 13">
    <name type="scientific">Agaricus bisporus var. burnettii</name>
    <dbReference type="NCBI Taxonomy" id="192524"/>
    <lineage>
        <taxon>Eukaryota</taxon>
        <taxon>Fungi</taxon>
        <taxon>Dikarya</taxon>
        <taxon>Basidiomycota</taxon>
        <taxon>Agaricomycotina</taxon>
        <taxon>Agaricomycetes</taxon>
        <taxon>Agaricomycetidae</taxon>
        <taxon>Agaricales</taxon>
        <taxon>Agaricineae</taxon>
        <taxon>Agaricaceae</taxon>
        <taxon>Agaricus</taxon>
    </lineage>
</organism>
<dbReference type="Proteomes" id="UP000629468">
    <property type="component" value="Unassembled WGS sequence"/>
</dbReference>
<dbReference type="PANTHER" id="PTHR11774:SF6">
    <property type="entry name" value="PROTEIN FARNESYLTRANSFERASE SUBUNIT BETA"/>
    <property type="match status" value="1"/>
</dbReference>
<proteinExistence type="inferred from homology"/>
<comment type="function">
    <text evidence="9">Catalyzes the transfer of a farnesyl moiety from farnesyl diphosphate to a cysteine at the fourth position from the C-terminus of several proteins. The beta subunit is responsible for peptide-binding.</text>
</comment>
<protein>
    <recommendedName>
        <fullName evidence="3 9">Protein farnesyltransferase subunit beta</fullName>
        <shortName evidence="9">FTase-beta</shortName>
        <ecNumber evidence="2 9">2.5.1.58</ecNumber>
    </recommendedName>
</protein>
<keyword evidence="8 9" id="KW-0862">Zinc</keyword>
<dbReference type="EMBL" id="JABXXO010000015">
    <property type="protein sequence ID" value="KAF7760240.1"/>
    <property type="molecule type" value="Genomic_DNA"/>
</dbReference>
<comment type="caution">
    <text evidence="12">The sequence shown here is derived from an EMBL/GenBank/DDBJ whole genome shotgun (WGS) entry which is preliminary data.</text>
</comment>
<dbReference type="InterPro" id="IPR001330">
    <property type="entry name" value="Prenyltrans"/>
</dbReference>
<keyword evidence="6 9" id="KW-0479">Metal-binding</keyword>
<comment type="subunit">
    <text evidence="9">Heterodimer of an alpha and a beta subunit.</text>
</comment>
<dbReference type="AlphaFoldDB" id="A0A8H7EW68"/>
<keyword evidence="4 9" id="KW-0637">Prenyltransferase</keyword>
<sequence length="527" mass="58580">MTSKSHRLQPNHKHTPVDDYPTSTSITQQETETVILEHGISDSEPTLQKNLHLQFLARNMMQGFPARYLSQDASQPWLLFWALQSFSALQVGLDPDNRQRSISKIMSWQHSNGGFAGGPGQSPHLLPTYAAVCALAIVGRPGPGGGWDEVDRQKLYDFFMSLKEPDGSFRVAEHMEVDVRGIYCLLVTASLLNIMTPELVEGTATFLASCQTYEGGFSSASHPFYSIETDRVLRSPRPNLGEAHGGYTFCALASWIILQNYLNLDPGTIHPSDSSSRKTPAEEQWSNELTTERPRIDIKRLTRWLVNMQGSEIELGGFRGRTNKLVDGCYSWWCGGSFALLESLGIGGLQNLTAKDVEIDEVVDADQPPDNSGREQHEGWDDIDESLFDRKALQEYILLAGQHPAGGLRDKPPKNADLYHTLYCLSGLSAAQHHIYSSHARKAETLAEWKDEDSPNNALQKAVFADLVSWVEEEGTSRVIGPSNSNRLNATHPLTNLTITHTEAILKYFYGQDIPPRPFIKTGASKK</sequence>
<dbReference type="GO" id="GO:0097354">
    <property type="term" value="P:prenylation"/>
    <property type="evidence" value="ECO:0007669"/>
    <property type="project" value="UniProtKB-UniRule"/>
</dbReference>
<evidence type="ECO:0000256" key="9">
    <source>
        <dbReference type="RuleBase" id="RU365056"/>
    </source>
</evidence>
<evidence type="ECO:0000256" key="10">
    <source>
        <dbReference type="SAM" id="MobiDB-lite"/>
    </source>
</evidence>
<evidence type="ECO:0000256" key="5">
    <source>
        <dbReference type="ARBA" id="ARBA00022679"/>
    </source>
</evidence>
<comment type="cofactor">
    <cofactor evidence="9">
        <name>Zn(2+)</name>
        <dbReference type="ChEBI" id="CHEBI:29105"/>
    </cofactor>
    <text evidence="9">Binds 1 zinc ion per subunit.</text>
</comment>
<dbReference type="InterPro" id="IPR045089">
    <property type="entry name" value="PGGT1B-like"/>
</dbReference>
<keyword evidence="7" id="KW-0677">Repeat</keyword>
<evidence type="ECO:0000259" key="11">
    <source>
        <dbReference type="Pfam" id="PF00432"/>
    </source>
</evidence>
<dbReference type="InterPro" id="IPR008930">
    <property type="entry name" value="Terpenoid_cyclase/PrenylTrfase"/>
</dbReference>
<feature type="region of interest" description="Disordered" evidence="10">
    <location>
        <begin position="1"/>
        <end position="25"/>
    </location>
</feature>
<feature type="domain" description="Prenyltransferase alpha-alpha toroid" evidence="11">
    <location>
        <begin position="47"/>
        <end position="496"/>
    </location>
</feature>
<evidence type="ECO:0000256" key="1">
    <source>
        <dbReference type="ARBA" id="ARBA00010497"/>
    </source>
</evidence>
<name>A0A8H7EW68_AGABI</name>
<dbReference type="EC" id="2.5.1.58" evidence="2 9"/>
<dbReference type="SUPFAM" id="SSF48239">
    <property type="entry name" value="Terpenoid cyclases/Protein prenyltransferases"/>
    <property type="match status" value="1"/>
</dbReference>
<evidence type="ECO:0000256" key="7">
    <source>
        <dbReference type="ARBA" id="ARBA00022737"/>
    </source>
</evidence>
<dbReference type="PANTHER" id="PTHR11774">
    <property type="entry name" value="GERANYLGERANYL TRANSFERASE TYPE BETA SUBUNIT"/>
    <property type="match status" value="1"/>
</dbReference>
<evidence type="ECO:0000313" key="13">
    <source>
        <dbReference type="Proteomes" id="UP000629468"/>
    </source>
</evidence>
<evidence type="ECO:0000313" key="12">
    <source>
        <dbReference type="EMBL" id="KAF7760240.1"/>
    </source>
</evidence>
<dbReference type="GO" id="GO:0005965">
    <property type="term" value="C:protein farnesyltransferase complex"/>
    <property type="evidence" value="ECO:0007669"/>
    <property type="project" value="UniProtKB-UniRule"/>
</dbReference>
<reference evidence="12 13" key="1">
    <citation type="journal article" name="Sci. Rep.">
        <title>Telomere-to-telomere assembled and centromere annotated genomes of the two main subspecies of the button mushroom Agaricus bisporus reveal especially polymorphic chromosome ends.</title>
        <authorList>
            <person name="Sonnenberg A.S.M."/>
            <person name="Sedaghat-Telgerd N."/>
            <person name="Lavrijssen B."/>
            <person name="Ohm R.A."/>
            <person name="Hendrickx P.M."/>
            <person name="Scholtmeijer K."/>
            <person name="Baars J.J.P."/>
            <person name="van Peer A."/>
        </authorList>
    </citation>
    <scope>NUCLEOTIDE SEQUENCE [LARGE SCALE GENOMIC DNA]</scope>
    <source>
        <strain evidence="12 13">H119_p4</strain>
    </source>
</reference>
<dbReference type="CDD" id="cd02893">
    <property type="entry name" value="FTase"/>
    <property type="match status" value="1"/>
</dbReference>
<evidence type="ECO:0000256" key="8">
    <source>
        <dbReference type="ARBA" id="ARBA00022833"/>
    </source>
</evidence>
<accession>A0A8H7EW68</accession>
<feature type="compositionally biased region" description="Basic residues" evidence="10">
    <location>
        <begin position="1"/>
        <end position="14"/>
    </location>
</feature>
<dbReference type="Pfam" id="PF00432">
    <property type="entry name" value="Prenyltrans"/>
    <property type="match status" value="1"/>
</dbReference>
<dbReference type="InterPro" id="IPR026872">
    <property type="entry name" value="FTB"/>
</dbReference>
<dbReference type="GO" id="GO:0004660">
    <property type="term" value="F:protein farnesyltransferase activity"/>
    <property type="evidence" value="ECO:0007669"/>
    <property type="project" value="UniProtKB-UniRule"/>
</dbReference>
<evidence type="ECO:0000256" key="2">
    <source>
        <dbReference type="ARBA" id="ARBA00012702"/>
    </source>
</evidence>
<dbReference type="Gene3D" id="1.50.10.20">
    <property type="match status" value="1"/>
</dbReference>
<gene>
    <name evidence="12" type="ORF">Agabi119p4_10916</name>
</gene>
<dbReference type="GO" id="GO:0008270">
    <property type="term" value="F:zinc ion binding"/>
    <property type="evidence" value="ECO:0007669"/>
    <property type="project" value="UniProtKB-UniRule"/>
</dbReference>